<keyword evidence="2" id="KW-0812">Transmembrane</keyword>
<dbReference type="InterPro" id="IPR031571">
    <property type="entry name" value="RcpC_dom"/>
</dbReference>
<evidence type="ECO:0000259" key="3">
    <source>
        <dbReference type="PROSITE" id="PS50844"/>
    </source>
</evidence>
<dbReference type="CDD" id="cd11614">
    <property type="entry name" value="SAF_CpaB_FlgA_like"/>
    <property type="match status" value="1"/>
</dbReference>
<feature type="compositionally biased region" description="Polar residues" evidence="1">
    <location>
        <begin position="367"/>
        <end position="377"/>
    </location>
</feature>
<evidence type="ECO:0000313" key="5">
    <source>
        <dbReference type="Proteomes" id="UP000269265"/>
    </source>
</evidence>
<evidence type="ECO:0000256" key="1">
    <source>
        <dbReference type="SAM" id="MobiDB-lite"/>
    </source>
</evidence>
<evidence type="ECO:0000313" key="4">
    <source>
        <dbReference type="EMBL" id="RRS03726.1"/>
    </source>
</evidence>
<proteinExistence type="predicted"/>
<keyword evidence="5" id="KW-1185">Reference proteome</keyword>
<dbReference type="Pfam" id="PF16976">
    <property type="entry name" value="RcpC"/>
    <property type="match status" value="1"/>
</dbReference>
<feature type="region of interest" description="Disordered" evidence="1">
    <location>
        <begin position="350"/>
        <end position="377"/>
    </location>
</feature>
<feature type="transmembrane region" description="Helical" evidence="2">
    <location>
        <begin position="52"/>
        <end position="72"/>
    </location>
</feature>
<reference evidence="4 5" key="1">
    <citation type="submission" date="2018-12" db="EMBL/GenBank/DDBJ databases">
        <title>The whole draft genome of Aquabacterium sp. SJQ9.</title>
        <authorList>
            <person name="Sun L."/>
            <person name="Gao X."/>
            <person name="Chen W."/>
            <person name="Huang K."/>
        </authorList>
    </citation>
    <scope>NUCLEOTIDE SEQUENCE [LARGE SCALE GENOMIC DNA]</scope>
    <source>
        <strain evidence="4 5">SJQ9</strain>
    </source>
</reference>
<keyword evidence="2" id="KW-0472">Membrane</keyword>
<sequence>MQAAARACRPSSSSYGDSRPVTPRSARRCRRPSEHQSPSVNIPRIKLNKPTIVLLVATSMGLLAALIARSYLSSRMEEIEVKAKGRMVELVVASTDLEKGAVLSSENVSVRPIPIEYAHESAVTPQVFTRAEGEKLGFPVKAGQMILWSSLESKKAPTFSSRVEVGRRAMTVPVDEISSISGMLEPGDVIDLIVTLDKQGSKTTFPLLQGVQVMATGQRAVDDPKSGERREYSTVTLDTTPEQAQHVITAREGGKLTALLRNPQDQKQMAIANLDVDKLLNGAPPGAGLPGKASKTLGASETPGQNDGIPVLYGGFNSKFTPEQLQMESGRRAMQAWQNTQEQAMKEHNAIASRAASAAESAARQLQVLSGGNAQRP</sequence>
<accession>A0A3R8TSB2</accession>
<feature type="domain" description="AFP-like" evidence="3">
    <location>
        <begin position="90"/>
        <end position="154"/>
    </location>
</feature>
<feature type="compositionally biased region" description="Low complexity" evidence="1">
    <location>
        <begin position="283"/>
        <end position="295"/>
    </location>
</feature>
<feature type="compositionally biased region" description="Low complexity" evidence="1">
    <location>
        <begin position="1"/>
        <end position="14"/>
    </location>
</feature>
<evidence type="ECO:0000256" key="2">
    <source>
        <dbReference type="SAM" id="Phobius"/>
    </source>
</evidence>
<feature type="region of interest" description="Disordered" evidence="1">
    <location>
        <begin position="1"/>
        <end position="41"/>
    </location>
</feature>
<dbReference type="InterPro" id="IPR017592">
    <property type="entry name" value="Pilus_assmbl_Flp-typ_CpaB"/>
</dbReference>
<dbReference type="Proteomes" id="UP000269265">
    <property type="component" value="Unassembled WGS sequence"/>
</dbReference>
<dbReference type="NCBIfam" id="TIGR03177">
    <property type="entry name" value="pilus_cpaB"/>
    <property type="match status" value="1"/>
</dbReference>
<dbReference type="Pfam" id="PF08666">
    <property type="entry name" value="SAF"/>
    <property type="match status" value="1"/>
</dbReference>
<comment type="caution">
    <text evidence="4">The sequence shown here is derived from an EMBL/GenBank/DDBJ whole genome shotgun (WGS) entry which is preliminary data.</text>
</comment>
<organism evidence="4 5">
    <name type="scientific">Aquabacterium soli</name>
    <dbReference type="NCBI Taxonomy" id="2493092"/>
    <lineage>
        <taxon>Bacteria</taxon>
        <taxon>Pseudomonadati</taxon>
        <taxon>Pseudomonadota</taxon>
        <taxon>Betaproteobacteria</taxon>
        <taxon>Burkholderiales</taxon>
        <taxon>Aquabacterium</taxon>
    </lineage>
</organism>
<dbReference type="PROSITE" id="PS50844">
    <property type="entry name" value="AFP_LIKE"/>
    <property type="match status" value="1"/>
</dbReference>
<dbReference type="AlphaFoldDB" id="A0A3R8TSB2"/>
<dbReference type="InterPro" id="IPR013974">
    <property type="entry name" value="SAF"/>
</dbReference>
<dbReference type="EMBL" id="RSED01000010">
    <property type="protein sequence ID" value="RRS03726.1"/>
    <property type="molecule type" value="Genomic_DNA"/>
</dbReference>
<dbReference type="InterPro" id="IPR006190">
    <property type="entry name" value="SAF_AFP_Neu5Ac"/>
</dbReference>
<feature type="region of interest" description="Disordered" evidence="1">
    <location>
        <begin position="283"/>
        <end position="306"/>
    </location>
</feature>
<dbReference type="SMART" id="SM00858">
    <property type="entry name" value="SAF"/>
    <property type="match status" value="1"/>
</dbReference>
<feature type="compositionally biased region" description="Low complexity" evidence="1">
    <location>
        <begin position="350"/>
        <end position="363"/>
    </location>
</feature>
<gene>
    <name evidence="4" type="primary">cpaB</name>
    <name evidence="4" type="ORF">EIP75_14145</name>
</gene>
<protein>
    <submittedName>
        <fullName evidence="4">Flp pilus assembly protein CpaB</fullName>
    </submittedName>
</protein>
<keyword evidence="2" id="KW-1133">Transmembrane helix</keyword>
<name>A0A3R8TSB2_9BURK</name>